<keyword evidence="4" id="KW-0391">Immunity</keyword>
<name>G5B0Y7_HETGA</name>
<dbReference type="PANTHER" id="PTHR10271:SF4">
    <property type="entry name" value="INTERFERON-INDUCED PROTEIN WITH TETRATRICOPEPTIDE REPEATS 2"/>
    <property type="match status" value="1"/>
</dbReference>
<proteinExistence type="inferred from homology"/>
<evidence type="ECO:0000313" key="7">
    <source>
        <dbReference type="EMBL" id="EHB02948.1"/>
    </source>
</evidence>
<dbReference type="InterPro" id="IPR011990">
    <property type="entry name" value="TPR-like_helical_dom_sf"/>
</dbReference>
<dbReference type="FunCoup" id="G5B0Y7">
    <property type="interactions" value="292"/>
</dbReference>
<organism evidence="7 8">
    <name type="scientific">Heterocephalus glaber</name>
    <name type="common">Naked mole rat</name>
    <dbReference type="NCBI Taxonomy" id="10181"/>
    <lineage>
        <taxon>Eukaryota</taxon>
        <taxon>Metazoa</taxon>
        <taxon>Chordata</taxon>
        <taxon>Craniata</taxon>
        <taxon>Vertebrata</taxon>
        <taxon>Euteleostomi</taxon>
        <taxon>Mammalia</taxon>
        <taxon>Eutheria</taxon>
        <taxon>Euarchontoglires</taxon>
        <taxon>Glires</taxon>
        <taxon>Rodentia</taxon>
        <taxon>Hystricomorpha</taxon>
        <taxon>Bathyergidae</taxon>
        <taxon>Heterocephalus</taxon>
    </lineage>
</organism>
<dbReference type="PANTHER" id="PTHR10271">
    <property type="entry name" value="INTERFERON-INDUCED PROTEIN WITH TETRATRICOPEPTIDE REPEATS"/>
    <property type="match status" value="1"/>
</dbReference>
<dbReference type="STRING" id="10181.G5B0Y7"/>
<keyword evidence="5" id="KW-0051">Antiviral defense</keyword>
<dbReference type="SMART" id="SM00028">
    <property type="entry name" value="TPR"/>
    <property type="match status" value="4"/>
</dbReference>
<dbReference type="eggNOG" id="KOG1124">
    <property type="taxonomic scope" value="Eukaryota"/>
</dbReference>
<dbReference type="InterPro" id="IPR019734">
    <property type="entry name" value="TPR_rpt"/>
</dbReference>
<comment type="similarity">
    <text evidence="6">Belongs to the IFIT family.</text>
</comment>
<keyword evidence="3" id="KW-0802">TPR repeat</keyword>
<evidence type="ECO:0000256" key="6">
    <source>
        <dbReference type="ARBA" id="ARBA00038336"/>
    </source>
</evidence>
<evidence type="ECO:0000256" key="2">
    <source>
        <dbReference type="ARBA" id="ARBA00022737"/>
    </source>
</evidence>
<keyword evidence="2" id="KW-0677">Repeat</keyword>
<dbReference type="Gene3D" id="1.25.40.10">
    <property type="entry name" value="Tetratricopeptide repeat domain"/>
    <property type="match status" value="3"/>
</dbReference>
<reference evidence="7 8" key="1">
    <citation type="journal article" date="2011" name="Nature">
        <title>Genome sequencing reveals insights into physiology and longevity of the naked mole rat.</title>
        <authorList>
            <person name="Kim E.B."/>
            <person name="Fang X."/>
            <person name="Fushan A.A."/>
            <person name="Huang Z."/>
            <person name="Lobanov A.V."/>
            <person name="Han L."/>
            <person name="Marino S.M."/>
            <person name="Sun X."/>
            <person name="Turanov A.A."/>
            <person name="Yang P."/>
            <person name="Yim S.H."/>
            <person name="Zhao X."/>
            <person name="Kasaikina M.V."/>
            <person name="Stoletzki N."/>
            <person name="Peng C."/>
            <person name="Polak P."/>
            <person name="Xiong Z."/>
            <person name="Kiezun A."/>
            <person name="Zhu Y."/>
            <person name="Chen Y."/>
            <person name="Kryukov G.V."/>
            <person name="Zhang Q."/>
            <person name="Peshkin L."/>
            <person name="Yang L."/>
            <person name="Bronson R.T."/>
            <person name="Buffenstein R."/>
            <person name="Wang B."/>
            <person name="Han C."/>
            <person name="Li Q."/>
            <person name="Chen L."/>
            <person name="Zhao W."/>
            <person name="Sunyaev S.R."/>
            <person name="Park T.J."/>
            <person name="Zhang G."/>
            <person name="Wang J."/>
            <person name="Gladyshev V.N."/>
        </authorList>
    </citation>
    <scope>NUCLEOTIDE SEQUENCE [LARGE SCALE GENOMIC DNA]</scope>
</reference>
<dbReference type="Proteomes" id="UP000006813">
    <property type="component" value="Unassembled WGS sequence"/>
</dbReference>
<sequence>MAEQRRLVHGSQERAEEQCQRERGLNNNADFVSQFISHIYVERKRRVSTRLLLSTAELCPKLKSKARIAENRASVPRSEATENSLESSLRQLKCHFTWNLIGEKSLDEFEDRVLHKYEFQNGEFKATTCNIMAYIKHCRGQNEAALECLQQAEEIIQREHPGQEIRSLVTWGNYAWVHYHLGQLSDAQTYVDKVKQVCAKFSSPYRIESPELDCEEGWARLKCTTKQTERAKVCFEKALEKNPQNPEFTSGWAIASSRLDYWPPSQDPIDALRRAIRLNPDNQYIKVLLALKLQKMKEEDEGERLVEEALKKAPNATDVLCSAARFYRNKRSWNETIKLLRKALEHMPHNTYLHYHIGSCYRSQALQILEIENKMYGEREKLLEQVELAVEYLKKADENNGNFFCICSSIASLYAIAGEYKEASYYEKAEYYFQKEFSKELAPVAKQALHLRYGNFQLYQMKRADKAIHHFIEGVKINLESKEREKMKIKLQKIAQKRLSKNETDSEALHLLAFLQELNGETASIGRLAEGVGLWKPHHFSICRLDTE</sequence>
<dbReference type="AlphaFoldDB" id="G5B0Y7"/>
<dbReference type="GO" id="GO:0035457">
    <property type="term" value="P:cellular response to interferon-alpha"/>
    <property type="evidence" value="ECO:0007669"/>
    <property type="project" value="UniProtKB-ARBA"/>
</dbReference>
<gene>
    <name evidence="7" type="ORF">GW7_17418</name>
</gene>
<dbReference type="SUPFAM" id="SSF48452">
    <property type="entry name" value="TPR-like"/>
    <property type="match status" value="2"/>
</dbReference>
<evidence type="ECO:0000256" key="3">
    <source>
        <dbReference type="ARBA" id="ARBA00022803"/>
    </source>
</evidence>
<protein>
    <submittedName>
        <fullName evidence="7">Interferon-induced protein with tetratricopeptide repeats 2</fullName>
    </submittedName>
</protein>
<evidence type="ECO:0000256" key="4">
    <source>
        <dbReference type="ARBA" id="ARBA00022859"/>
    </source>
</evidence>
<dbReference type="EMBL" id="JH167911">
    <property type="protein sequence ID" value="EHB02948.1"/>
    <property type="molecule type" value="Genomic_DNA"/>
</dbReference>
<evidence type="ECO:0000256" key="1">
    <source>
        <dbReference type="ARBA" id="ARBA00022588"/>
    </source>
</evidence>
<accession>G5B0Y7</accession>
<dbReference type="InParanoid" id="G5B0Y7"/>
<keyword evidence="1" id="KW-0399">Innate immunity</keyword>
<evidence type="ECO:0000313" key="8">
    <source>
        <dbReference type="Proteomes" id="UP000006813"/>
    </source>
</evidence>
<dbReference type="FunFam" id="1.25.40.10:FF:000036">
    <property type="entry name" value="interferon-induced protein with tetratricopeptide repeats 5"/>
    <property type="match status" value="1"/>
</dbReference>
<dbReference type="GO" id="GO:0051607">
    <property type="term" value="P:defense response to virus"/>
    <property type="evidence" value="ECO:0007669"/>
    <property type="project" value="UniProtKB-KW"/>
</dbReference>
<evidence type="ECO:0000256" key="5">
    <source>
        <dbReference type="ARBA" id="ARBA00023118"/>
    </source>
</evidence>
<dbReference type="GO" id="GO:0045087">
    <property type="term" value="P:innate immune response"/>
    <property type="evidence" value="ECO:0007669"/>
    <property type="project" value="UniProtKB-KW"/>
</dbReference>
<dbReference type="GO" id="GO:0005829">
    <property type="term" value="C:cytosol"/>
    <property type="evidence" value="ECO:0007669"/>
    <property type="project" value="TreeGrafter"/>
</dbReference>